<dbReference type="PANTHER" id="PTHR21461:SF69">
    <property type="entry name" value="GLYCOSYLTRANSFERASE FAMILY 92 PROTEIN"/>
    <property type="match status" value="1"/>
</dbReference>
<protein>
    <recommendedName>
        <fullName evidence="6">Glycosyl transferase family 2</fullName>
    </recommendedName>
</protein>
<evidence type="ECO:0008006" key="6">
    <source>
        <dbReference type="Google" id="ProtNLM"/>
    </source>
</evidence>
<dbReference type="EMBL" id="BJVC01000007">
    <property type="protein sequence ID" value="GEL03297.1"/>
    <property type="molecule type" value="Genomic_DNA"/>
</dbReference>
<evidence type="ECO:0000256" key="3">
    <source>
        <dbReference type="ARBA" id="ARBA00022989"/>
    </source>
</evidence>
<evidence type="ECO:0000313" key="5">
    <source>
        <dbReference type="Proteomes" id="UP000321405"/>
    </source>
</evidence>
<gene>
    <name evidence="4" type="ORF">SSA02_24600</name>
</gene>
<keyword evidence="3" id="KW-1133">Transmembrane helix</keyword>
<dbReference type="GO" id="GO:0016757">
    <property type="term" value="F:glycosyltransferase activity"/>
    <property type="evidence" value="ECO:0007669"/>
    <property type="project" value="TreeGrafter"/>
</dbReference>
<comment type="subcellular location">
    <subcellularLocation>
        <location evidence="1">Membrane</location>
        <topology evidence="1">Single-pass membrane protein</topology>
    </subcellularLocation>
</comment>
<evidence type="ECO:0000313" key="4">
    <source>
        <dbReference type="EMBL" id="GEL03297.1"/>
    </source>
</evidence>
<dbReference type="Pfam" id="PF13704">
    <property type="entry name" value="Glyco_tranf_2_4"/>
    <property type="match status" value="1"/>
</dbReference>
<dbReference type="Proteomes" id="UP000321405">
    <property type="component" value="Unassembled WGS sequence"/>
</dbReference>
<dbReference type="PANTHER" id="PTHR21461">
    <property type="entry name" value="GLYCOSYLTRANSFERASE FAMILY 92 PROTEIN"/>
    <property type="match status" value="1"/>
</dbReference>
<dbReference type="InterPro" id="IPR029044">
    <property type="entry name" value="Nucleotide-diphossugar_trans"/>
</dbReference>
<dbReference type="GO" id="GO:0005737">
    <property type="term" value="C:cytoplasm"/>
    <property type="evidence" value="ECO:0007669"/>
    <property type="project" value="TreeGrafter"/>
</dbReference>
<keyword evidence="3" id="KW-0472">Membrane</keyword>
<evidence type="ECO:0000256" key="1">
    <source>
        <dbReference type="ARBA" id="ARBA00004167"/>
    </source>
</evidence>
<dbReference type="SUPFAM" id="SSF53448">
    <property type="entry name" value="Nucleotide-diphospho-sugar transferases"/>
    <property type="match status" value="1"/>
</dbReference>
<comment type="caution">
    <text evidence="4">The sequence shown here is derived from an EMBL/GenBank/DDBJ whole genome shotgun (WGS) entry which is preliminary data.</text>
</comment>
<dbReference type="GO" id="GO:0016020">
    <property type="term" value="C:membrane"/>
    <property type="evidence" value="ECO:0007669"/>
    <property type="project" value="UniProtKB-SubCell"/>
</dbReference>
<accession>A0A511BSJ4</accession>
<evidence type="ECO:0000256" key="2">
    <source>
        <dbReference type="ARBA" id="ARBA00022692"/>
    </source>
</evidence>
<name>A0A511BSJ4_9PROT</name>
<keyword evidence="5" id="KW-1185">Reference proteome</keyword>
<sequence>MCFENYDGKQVGFERVKVAVCLVVKNEAVEIPYWIAWYKALGFDSFLIYDDFSDDATEAVILSMCDGLDIRFMRNAVNRDLHNIRQVRAYNDAVARYGREFDWIALFDADEYLDLYGADIKTSLEQKKDASLVAYNWSCVGTNGFVSRPSGPPFLNYTMHGRPDLYWNRHTKVIFRPAHLQAPISQVHNVDVSGPGVDAAGRPIEWDSPHGGFTREAPDWSGGKLIHFQSRSMEHYVTRDRNLEDVRRDSGDPLHTVVKDQDYNAISYEISEAYLEKFELWMRRIVESQARAMQNALRGVSGCTFAQIASLKRKADVAVFNPSYEAAEHEVNSNWISFHDIPGGILKDSFPDSEDWVAFRIDSHFGKRLGSLGGVLSVDDSAEPITGVFCRGGKHVHLFGPEGEALRISGDARRTSILTYQVWRNSDETVSFSHPRTGRYLGFVPDGTYSTRKMRALAWESFILSVIPARECPSSVAQKSALLARYTVSGIAHDIRESGDIPGDMIFNLIEIEKEENRKTIGFLSDGMTGEHIF</sequence>
<dbReference type="AlphaFoldDB" id="A0A511BSJ4"/>
<keyword evidence="2" id="KW-0812">Transmembrane</keyword>
<organism evidence="4 5">
    <name type="scientific">Swaminathania salitolerans</name>
    <dbReference type="NCBI Taxonomy" id="182838"/>
    <lineage>
        <taxon>Bacteria</taxon>
        <taxon>Pseudomonadati</taxon>
        <taxon>Pseudomonadota</taxon>
        <taxon>Alphaproteobacteria</taxon>
        <taxon>Acetobacterales</taxon>
        <taxon>Acetobacteraceae</taxon>
        <taxon>Swaminathania</taxon>
    </lineage>
</organism>
<reference evidence="4 5" key="1">
    <citation type="submission" date="2019-07" db="EMBL/GenBank/DDBJ databases">
        <title>Whole genome shotgun sequence of Swaminathania salitolerans NBRC 104436.</title>
        <authorList>
            <person name="Hosoyama A."/>
            <person name="Uohara A."/>
            <person name="Ohji S."/>
            <person name="Ichikawa N."/>
        </authorList>
    </citation>
    <scope>NUCLEOTIDE SEQUENCE [LARGE SCALE GENOMIC DNA]</scope>
    <source>
        <strain evidence="4 5">NBRC 104436</strain>
    </source>
</reference>
<proteinExistence type="predicted"/>